<dbReference type="InterPro" id="IPR017853">
    <property type="entry name" value="GH"/>
</dbReference>
<evidence type="ECO:0000256" key="1">
    <source>
        <dbReference type="ARBA" id="ARBA00005336"/>
    </source>
</evidence>
<dbReference type="PANTHER" id="PTHR42721:SF3">
    <property type="entry name" value="BETA-D-XYLOSIDASE 5-RELATED"/>
    <property type="match status" value="1"/>
</dbReference>
<name>A0A0F9RPF3_9ZZZZ</name>
<dbReference type="GO" id="GO:0045493">
    <property type="term" value="P:xylan catabolic process"/>
    <property type="evidence" value="ECO:0007669"/>
    <property type="project" value="InterPro"/>
</dbReference>
<dbReference type="PRINTS" id="PR00133">
    <property type="entry name" value="GLHYDRLASE3"/>
</dbReference>
<dbReference type="InterPro" id="IPR002772">
    <property type="entry name" value="Glyco_hydro_3_C"/>
</dbReference>
<dbReference type="GO" id="GO:0009044">
    <property type="term" value="F:xylan 1,4-beta-xylosidase activity"/>
    <property type="evidence" value="ECO:0007669"/>
    <property type="project" value="InterPro"/>
</dbReference>
<evidence type="ECO:0000256" key="3">
    <source>
        <dbReference type="ARBA" id="ARBA00022801"/>
    </source>
</evidence>
<dbReference type="Pfam" id="PF00933">
    <property type="entry name" value="Glyco_hydro_3"/>
    <property type="match status" value="1"/>
</dbReference>
<dbReference type="FunFam" id="3.40.50.1700:FF:000009">
    <property type="entry name" value="Periplasmic beta-glucosidase"/>
    <property type="match status" value="1"/>
</dbReference>
<dbReference type="SUPFAM" id="SSF51445">
    <property type="entry name" value="(Trans)glycosidases"/>
    <property type="match status" value="1"/>
</dbReference>
<dbReference type="Gene3D" id="2.60.40.10">
    <property type="entry name" value="Immunoglobulins"/>
    <property type="match status" value="1"/>
</dbReference>
<sequence>MNDNKDEKEFLFLDHTKSFEERVNDLVSRMTLEEKISQMINTAVAIPRLHVPKYNWWNECLHGVLSRGNSTVFPQAIGIAATWNVDLMYKVATAISDEARAIHHEAVRNEDRGLFQGLTFWSPNVNLLRDPRWGRSQETYGEDPYLSSRMGVNFVKGLQGNDPKYLKVVSTPKHYVVHSGPEGKRHKFNAKITTKNLWETYLPAFEACIREGKAFSIMCAYNRTNEDPCCSSEVLLQEILRNDWGFKGYVVSDCGAIGDIYRNHKIAKTTAEAAALAINAGCDLFCQVMYANIKHKKKFWEWMIDAVEQNILSENTIDKSVKRLFMARFKLGMFDPPELVKYQQIPFEVNNCEEHRQLALKAARETIVLLKNEDNLLPLKKDLKSIAVIGPNADDLSVLLGNYNSIPSRHTTFLEGIKQKVSSETEVLYVKGCGLIKESKEGFDEAVEAANKSELVIIVLGISPLIEGEEGFAKLSEANGDRKNIDLPGVQEDFLKLIDQTGKPIILILTSGSALSTNYAKENIPAIIQSWYPGEEGGAATADVIFGDYNPSGKLPITFYKSIEQLPPFDDYSMERRTYRYFKDEPLFPFGHGLSYTKFKYSNLNISPQKANIGNNIELSIDIENMGDSIGEEITQLYISNTSSSLNLPVRELQGFKKNELKANEKIRVTFTLTPKNLSHINNEGRRIVESDLFRISVGGCQPGFGLVGVDFVEENLELVGEKMSIQ</sequence>
<feature type="domain" description="Fibronectin type III-like" evidence="4">
    <location>
        <begin position="633"/>
        <end position="702"/>
    </location>
</feature>
<dbReference type="InterPro" id="IPR013783">
    <property type="entry name" value="Ig-like_fold"/>
</dbReference>
<proteinExistence type="inferred from homology"/>
<evidence type="ECO:0000259" key="4">
    <source>
        <dbReference type="SMART" id="SM01217"/>
    </source>
</evidence>
<dbReference type="InterPro" id="IPR026891">
    <property type="entry name" value="Fn3-like"/>
</dbReference>
<dbReference type="SUPFAM" id="SSF52279">
    <property type="entry name" value="Beta-D-glucan exohydrolase, C-terminal domain"/>
    <property type="match status" value="1"/>
</dbReference>
<comment type="caution">
    <text evidence="5">The sequence shown here is derived from an EMBL/GenBank/DDBJ whole genome shotgun (WGS) entry which is preliminary data.</text>
</comment>
<reference evidence="5" key="1">
    <citation type="journal article" date="2015" name="Nature">
        <title>Complex archaea that bridge the gap between prokaryotes and eukaryotes.</title>
        <authorList>
            <person name="Spang A."/>
            <person name="Saw J.H."/>
            <person name="Jorgensen S.L."/>
            <person name="Zaremba-Niedzwiedzka K."/>
            <person name="Martijn J."/>
            <person name="Lind A.E."/>
            <person name="van Eijk R."/>
            <person name="Schleper C."/>
            <person name="Guy L."/>
            <person name="Ettema T.J."/>
        </authorList>
    </citation>
    <scope>NUCLEOTIDE SEQUENCE</scope>
</reference>
<keyword evidence="3" id="KW-0378">Hydrolase</keyword>
<evidence type="ECO:0000313" key="5">
    <source>
        <dbReference type="EMBL" id="KKN19178.1"/>
    </source>
</evidence>
<dbReference type="InterPro" id="IPR044993">
    <property type="entry name" value="BXL"/>
</dbReference>
<comment type="similarity">
    <text evidence="1">Belongs to the glycosyl hydrolase 3 family.</text>
</comment>
<dbReference type="Gene3D" id="3.40.50.1700">
    <property type="entry name" value="Glycoside hydrolase family 3 C-terminal domain"/>
    <property type="match status" value="1"/>
</dbReference>
<dbReference type="GO" id="GO:0046556">
    <property type="term" value="F:alpha-L-arabinofuranosidase activity"/>
    <property type="evidence" value="ECO:0007669"/>
    <property type="project" value="TreeGrafter"/>
</dbReference>
<dbReference type="AlphaFoldDB" id="A0A0F9RPF3"/>
<evidence type="ECO:0000256" key="2">
    <source>
        <dbReference type="ARBA" id="ARBA00022729"/>
    </source>
</evidence>
<accession>A0A0F9RPF3</accession>
<dbReference type="InterPro" id="IPR001764">
    <property type="entry name" value="Glyco_hydro_3_N"/>
</dbReference>
<gene>
    <name evidence="5" type="ORF">LCGC14_0948300</name>
</gene>
<dbReference type="InterPro" id="IPR036962">
    <property type="entry name" value="Glyco_hydro_3_N_sf"/>
</dbReference>
<dbReference type="InterPro" id="IPR036881">
    <property type="entry name" value="Glyco_hydro_3_C_sf"/>
</dbReference>
<dbReference type="PANTHER" id="PTHR42721">
    <property type="entry name" value="SUGAR HYDROLASE-RELATED"/>
    <property type="match status" value="1"/>
</dbReference>
<dbReference type="EMBL" id="LAZR01003359">
    <property type="protein sequence ID" value="KKN19178.1"/>
    <property type="molecule type" value="Genomic_DNA"/>
</dbReference>
<dbReference type="Gene3D" id="3.20.20.300">
    <property type="entry name" value="Glycoside hydrolase, family 3, N-terminal domain"/>
    <property type="match status" value="1"/>
</dbReference>
<dbReference type="SMART" id="SM01217">
    <property type="entry name" value="Fn3_like"/>
    <property type="match status" value="1"/>
</dbReference>
<keyword evidence="2" id="KW-0732">Signal</keyword>
<dbReference type="Pfam" id="PF01915">
    <property type="entry name" value="Glyco_hydro_3_C"/>
    <property type="match status" value="1"/>
</dbReference>
<dbReference type="GO" id="GO:0031222">
    <property type="term" value="P:arabinan catabolic process"/>
    <property type="evidence" value="ECO:0007669"/>
    <property type="project" value="TreeGrafter"/>
</dbReference>
<organism evidence="5">
    <name type="scientific">marine sediment metagenome</name>
    <dbReference type="NCBI Taxonomy" id="412755"/>
    <lineage>
        <taxon>unclassified sequences</taxon>
        <taxon>metagenomes</taxon>
        <taxon>ecological metagenomes</taxon>
    </lineage>
</organism>
<protein>
    <recommendedName>
        <fullName evidence="4">Fibronectin type III-like domain-containing protein</fullName>
    </recommendedName>
</protein>
<dbReference type="Pfam" id="PF14310">
    <property type="entry name" value="Fn3-like"/>
    <property type="match status" value="1"/>
</dbReference>